<dbReference type="GO" id="GO:0005634">
    <property type="term" value="C:nucleus"/>
    <property type="evidence" value="ECO:0007669"/>
    <property type="project" value="TreeGrafter"/>
</dbReference>
<dbReference type="PANTHER" id="PTHR46467:SF1">
    <property type="entry name" value="TETHER CONTAINING UBX DOMAIN FOR GLUT4"/>
    <property type="match status" value="1"/>
</dbReference>
<dbReference type="EMBL" id="CAJNON010004834">
    <property type="protein sequence ID" value="CAF1532986.1"/>
    <property type="molecule type" value="Genomic_DNA"/>
</dbReference>
<accession>A0A815V9K6</accession>
<dbReference type="GO" id="GO:0012506">
    <property type="term" value="C:vesicle membrane"/>
    <property type="evidence" value="ECO:0007669"/>
    <property type="project" value="TreeGrafter"/>
</dbReference>
<protein>
    <submittedName>
        <fullName evidence="1">Uncharacterized protein</fullName>
    </submittedName>
</protein>
<gene>
    <name evidence="1" type="ORF">VCS650_LOCUS43770</name>
</gene>
<dbReference type="OrthoDB" id="440781at2759"/>
<sequence>MSKLEDRRHTDDINVHLQLPDNSRYSGWFEPTVTLQEMLDWYRIQPESMVAAIDISMSDTFNSCPICTYMSEEIIGEYALSNTSLRDLGLTSGSAVI</sequence>
<feature type="non-terminal residue" evidence="1">
    <location>
        <position position="97"/>
    </location>
</feature>
<evidence type="ECO:0000313" key="1">
    <source>
        <dbReference type="EMBL" id="CAF1532986.1"/>
    </source>
</evidence>
<dbReference type="PANTHER" id="PTHR46467">
    <property type="entry name" value="TETHER CONTAINING UBX DOMAIN FOR GLUT4"/>
    <property type="match status" value="1"/>
</dbReference>
<dbReference type="AlphaFoldDB" id="A0A815V9K6"/>
<dbReference type="GO" id="GO:0006886">
    <property type="term" value="P:intracellular protein transport"/>
    <property type="evidence" value="ECO:0007669"/>
    <property type="project" value="TreeGrafter"/>
</dbReference>
<feature type="non-terminal residue" evidence="1">
    <location>
        <position position="1"/>
    </location>
</feature>
<reference evidence="1" key="1">
    <citation type="submission" date="2021-02" db="EMBL/GenBank/DDBJ databases">
        <authorList>
            <person name="Nowell W R."/>
        </authorList>
    </citation>
    <scope>NUCLEOTIDE SEQUENCE</scope>
</reference>
<proteinExistence type="predicted"/>
<dbReference type="Proteomes" id="UP000663891">
    <property type="component" value="Unassembled WGS sequence"/>
</dbReference>
<evidence type="ECO:0000313" key="2">
    <source>
        <dbReference type="Proteomes" id="UP000663891"/>
    </source>
</evidence>
<dbReference type="GO" id="GO:0005737">
    <property type="term" value="C:cytoplasm"/>
    <property type="evidence" value="ECO:0007669"/>
    <property type="project" value="TreeGrafter"/>
</dbReference>
<organism evidence="1 2">
    <name type="scientific">Adineta steineri</name>
    <dbReference type="NCBI Taxonomy" id="433720"/>
    <lineage>
        <taxon>Eukaryota</taxon>
        <taxon>Metazoa</taxon>
        <taxon>Spiralia</taxon>
        <taxon>Gnathifera</taxon>
        <taxon>Rotifera</taxon>
        <taxon>Eurotatoria</taxon>
        <taxon>Bdelloidea</taxon>
        <taxon>Adinetida</taxon>
        <taxon>Adinetidae</taxon>
        <taxon>Adineta</taxon>
    </lineage>
</organism>
<comment type="caution">
    <text evidence="1">The sequence shown here is derived from an EMBL/GenBank/DDBJ whole genome shotgun (WGS) entry which is preliminary data.</text>
</comment>
<name>A0A815V9K6_9BILA</name>